<dbReference type="AlphaFoldDB" id="T1CYD6"/>
<evidence type="ECO:0000313" key="3">
    <source>
        <dbReference type="Proteomes" id="UP000018143"/>
    </source>
</evidence>
<dbReference type="Pfam" id="PF09832">
    <property type="entry name" value="DUF2059"/>
    <property type="match status" value="1"/>
</dbReference>
<proteinExistence type="predicted"/>
<accession>T1CYD6</accession>
<reference evidence="2 3" key="1">
    <citation type="journal article" date="2013" name="Genome Announc.">
        <title>Draft Genome Sequence of Helicobacter fennelliae Strain MRY12-0050, Isolated from a Bacteremia Patient.</title>
        <authorList>
            <person name="Rimbara E."/>
            <person name="Matsui M."/>
            <person name="Mori S."/>
            <person name="Suzuki S."/>
            <person name="Suzuki M."/>
            <person name="Kim H."/>
            <person name="Sekizuka T."/>
            <person name="Kuroda M."/>
            <person name="Shibayama K."/>
        </authorList>
    </citation>
    <scope>NUCLEOTIDE SEQUENCE [LARGE SCALE GENOMIC DNA]</scope>
    <source>
        <strain evidence="2 3">MRY12-0050</strain>
    </source>
</reference>
<dbReference type="RefSeq" id="WP_023947945.1">
    <property type="nucleotide sequence ID" value="NZ_BASD01000010.1"/>
</dbReference>
<sequence>MKIAKIMGALCFCAVIGIADDASYKKSFDRFLEVSQANAVLKELTDGKMVDKMLQSLYTETNTQINESQKTEIARIMKNTMKDIFDEAVPAILEMYKKYFTESDLKEMTKFYETAVGQKMAKSLISIQEDTQQIMLKVMTTHFPAMQQKVQEVLESGNGKKASSTNTK</sequence>
<feature type="domain" description="DUF2059" evidence="1">
    <location>
        <begin position="87"/>
        <end position="140"/>
    </location>
</feature>
<dbReference type="Proteomes" id="UP000018143">
    <property type="component" value="Unassembled WGS sequence"/>
</dbReference>
<gene>
    <name evidence="2" type="ORF">HFN_0066</name>
</gene>
<keyword evidence="3" id="KW-1185">Reference proteome</keyword>
<comment type="caution">
    <text evidence="2">The sequence shown here is derived from an EMBL/GenBank/DDBJ whole genome shotgun (WGS) entry which is preliminary data.</text>
</comment>
<evidence type="ECO:0000259" key="1">
    <source>
        <dbReference type="Pfam" id="PF09832"/>
    </source>
</evidence>
<evidence type="ECO:0000313" key="2">
    <source>
        <dbReference type="EMBL" id="GAD18935.1"/>
    </source>
</evidence>
<dbReference type="OrthoDB" id="5327699at2"/>
<dbReference type="InterPro" id="IPR018637">
    <property type="entry name" value="DUF2059"/>
</dbReference>
<dbReference type="STRING" id="1325130.HFN_0066"/>
<dbReference type="EMBL" id="BASD01000010">
    <property type="protein sequence ID" value="GAD18935.1"/>
    <property type="molecule type" value="Genomic_DNA"/>
</dbReference>
<name>T1CYD6_9HELI</name>
<organism evidence="2 3">
    <name type="scientific">Helicobacter fennelliae MRY12-0050</name>
    <dbReference type="NCBI Taxonomy" id="1325130"/>
    <lineage>
        <taxon>Bacteria</taxon>
        <taxon>Pseudomonadati</taxon>
        <taxon>Campylobacterota</taxon>
        <taxon>Epsilonproteobacteria</taxon>
        <taxon>Campylobacterales</taxon>
        <taxon>Helicobacteraceae</taxon>
        <taxon>Helicobacter</taxon>
    </lineage>
</organism>
<protein>
    <recommendedName>
        <fullName evidence="1">DUF2059 domain-containing protein</fullName>
    </recommendedName>
</protein>